<evidence type="ECO:0000313" key="2">
    <source>
        <dbReference type="EMBL" id="QES27297.1"/>
    </source>
</evidence>
<dbReference type="RefSeq" id="WP_150168037.1">
    <property type="nucleotide sequence ID" value="NZ_CP029193.1"/>
</dbReference>
<dbReference type="EMBL" id="CP029193">
    <property type="protein sequence ID" value="QES27297.1"/>
    <property type="molecule type" value="Genomic_DNA"/>
</dbReference>
<evidence type="ECO:0000256" key="1">
    <source>
        <dbReference type="SAM" id="MobiDB-lite"/>
    </source>
</evidence>
<proteinExistence type="predicted"/>
<dbReference type="OrthoDB" id="4277341at2"/>
<evidence type="ECO:0000313" key="3">
    <source>
        <dbReference type="Proteomes" id="UP000323046"/>
    </source>
</evidence>
<dbReference type="AlphaFoldDB" id="A0A5P2BB69"/>
<gene>
    <name evidence="2" type="ORF">DEJ47_13255</name>
</gene>
<sequence length="252" mass="26786">MHDPIPDTSLASFATVLAGELPGAWTSTYHPDLGDLDVRDILTDHVWDMNDIAETLARHPLDHCAVLQRHDGTRLFVTDPLGDGEGYLIAAMAPHDVPAEAFRGVREPDGITVEADPFSAAEAVTVDLLPRYYVAVHHVFANAEQLTPTSSDAQRLVMTWSEGALVVDKPERADVTQVLTDHGFVLDADRGVLVLPGDDTARQAASARAVGNRLSQLGISTSLGHPSARPAPGTTPAAVPSTASAAPSARRR</sequence>
<protein>
    <submittedName>
        <fullName evidence="2">Uncharacterized protein</fullName>
    </submittedName>
</protein>
<accession>A0A5P2BB69</accession>
<organism evidence="2 3">
    <name type="scientific">Streptomyces venezuelae</name>
    <dbReference type="NCBI Taxonomy" id="54571"/>
    <lineage>
        <taxon>Bacteria</taxon>
        <taxon>Bacillati</taxon>
        <taxon>Actinomycetota</taxon>
        <taxon>Actinomycetes</taxon>
        <taxon>Kitasatosporales</taxon>
        <taxon>Streptomycetaceae</taxon>
        <taxon>Streptomyces</taxon>
    </lineage>
</organism>
<feature type="region of interest" description="Disordered" evidence="1">
    <location>
        <begin position="220"/>
        <end position="252"/>
    </location>
</feature>
<keyword evidence="3" id="KW-1185">Reference proteome</keyword>
<dbReference type="Proteomes" id="UP000323046">
    <property type="component" value="Chromosome"/>
</dbReference>
<name>A0A5P2BB69_STRVZ</name>
<feature type="compositionally biased region" description="Low complexity" evidence="1">
    <location>
        <begin position="226"/>
        <end position="252"/>
    </location>
</feature>
<reference evidence="2 3" key="1">
    <citation type="submission" date="2018-05" db="EMBL/GenBank/DDBJ databases">
        <title>Streptomyces venezuelae.</title>
        <authorList>
            <person name="Kim W."/>
            <person name="Lee N."/>
            <person name="Cho B.-K."/>
        </authorList>
    </citation>
    <scope>NUCLEOTIDE SEQUENCE [LARGE SCALE GENOMIC DNA]</scope>
    <source>
        <strain evidence="2 3">ATCC 14583</strain>
    </source>
</reference>